<dbReference type="Pfam" id="PF07159">
    <property type="entry name" value="CYRIA-B_Rac1-bd"/>
    <property type="match status" value="1"/>
</dbReference>
<dbReference type="PANTHER" id="PTHR12422">
    <property type="entry name" value="GH09096P"/>
    <property type="match status" value="1"/>
</dbReference>
<keyword evidence="3" id="KW-0472">Membrane</keyword>
<evidence type="ECO:0000313" key="6">
    <source>
        <dbReference type="EMBL" id="MEQ2167393.1"/>
    </source>
</evidence>
<evidence type="ECO:0000313" key="7">
    <source>
        <dbReference type="Proteomes" id="UP001476798"/>
    </source>
</evidence>
<gene>
    <name evidence="6" type="ORF">GOODEAATRI_003764</name>
</gene>
<evidence type="ECO:0000259" key="5">
    <source>
        <dbReference type="Pfam" id="PF07159"/>
    </source>
</evidence>
<organism evidence="6 7">
    <name type="scientific">Goodea atripinnis</name>
    <dbReference type="NCBI Taxonomy" id="208336"/>
    <lineage>
        <taxon>Eukaryota</taxon>
        <taxon>Metazoa</taxon>
        <taxon>Chordata</taxon>
        <taxon>Craniata</taxon>
        <taxon>Vertebrata</taxon>
        <taxon>Euteleostomi</taxon>
        <taxon>Actinopterygii</taxon>
        <taxon>Neopterygii</taxon>
        <taxon>Teleostei</taxon>
        <taxon>Neoteleostei</taxon>
        <taxon>Acanthomorphata</taxon>
        <taxon>Ovalentaria</taxon>
        <taxon>Atherinomorphae</taxon>
        <taxon>Cyprinodontiformes</taxon>
        <taxon>Goodeidae</taxon>
        <taxon>Goodea</taxon>
    </lineage>
</organism>
<dbReference type="Proteomes" id="UP001476798">
    <property type="component" value="Unassembled WGS sequence"/>
</dbReference>
<dbReference type="EMBL" id="JAHRIO010030135">
    <property type="protein sequence ID" value="MEQ2167393.1"/>
    <property type="molecule type" value="Genomic_DNA"/>
</dbReference>
<keyword evidence="4" id="KW-0449">Lipoprotein</keyword>
<evidence type="ECO:0000256" key="4">
    <source>
        <dbReference type="ARBA" id="ARBA00023288"/>
    </source>
</evidence>
<dbReference type="InterPro" id="IPR009828">
    <property type="entry name" value="CYRIA/CYRIB_Rac1-bd"/>
</dbReference>
<proteinExistence type="inferred from homology"/>
<evidence type="ECO:0000256" key="1">
    <source>
        <dbReference type="ARBA" id="ARBA00004635"/>
    </source>
</evidence>
<evidence type="ECO:0000256" key="2">
    <source>
        <dbReference type="ARBA" id="ARBA00005778"/>
    </source>
</evidence>
<comment type="subcellular location">
    <subcellularLocation>
        <location evidence="1">Membrane</location>
        <topology evidence="1">Lipid-anchor</topology>
    </subcellularLocation>
</comment>
<sequence length="82" mass="9603">MTNPAIQNDFSYYRRTISRNRLNNQQYRCRFTNTDTMLFCMRVMVGVIILYDHVHPVGAFAKTSKIDVSSADMYRIAHIARP</sequence>
<reference evidence="6 7" key="1">
    <citation type="submission" date="2021-06" db="EMBL/GenBank/DDBJ databases">
        <authorList>
            <person name="Palmer J.M."/>
        </authorList>
    </citation>
    <scope>NUCLEOTIDE SEQUENCE [LARGE SCALE GENOMIC DNA]</scope>
    <source>
        <strain evidence="6 7">GA_2019</strain>
        <tissue evidence="6">Muscle</tissue>
    </source>
</reference>
<protein>
    <recommendedName>
        <fullName evidence="5">CYRIA/CYRIB Rac1 binding domain-containing protein</fullName>
    </recommendedName>
</protein>
<keyword evidence="7" id="KW-1185">Reference proteome</keyword>
<comment type="caution">
    <text evidence="6">The sequence shown here is derived from an EMBL/GenBank/DDBJ whole genome shotgun (WGS) entry which is preliminary data.</text>
</comment>
<evidence type="ECO:0000256" key="3">
    <source>
        <dbReference type="ARBA" id="ARBA00023136"/>
    </source>
</evidence>
<name>A0ABV0N7M1_9TELE</name>
<comment type="similarity">
    <text evidence="2">Belongs to the CYRI family.</text>
</comment>
<feature type="domain" description="CYRIA/CYRIB Rac1 binding" evidence="5">
    <location>
        <begin position="22"/>
        <end position="70"/>
    </location>
</feature>
<accession>A0ABV0N7M1</accession>
<dbReference type="InterPro" id="IPR039789">
    <property type="entry name" value="CYRI"/>
</dbReference>